<keyword evidence="3" id="KW-1185">Reference proteome</keyword>
<dbReference type="SUPFAM" id="SSF143744">
    <property type="entry name" value="GlcG-like"/>
    <property type="match status" value="1"/>
</dbReference>
<proteinExistence type="predicted"/>
<gene>
    <name evidence="2" type="ORF">F906_00883</name>
</gene>
<dbReference type="OrthoDB" id="6464887at2"/>
<organism evidence="2 3">
    <name type="scientific">Acinetobacter pseudolwoffii</name>
    <dbReference type="NCBI Taxonomy" id="2053287"/>
    <lineage>
        <taxon>Bacteria</taxon>
        <taxon>Pseudomonadati</taxon>
        <taxon>Pseudomonadota</taxon>
        <taxon>Gammaproteobacteria</taxon>
        <taxon>Moraxellales</taxon>
        <taxon>Moraxellaceae</taxon>
        <taxon>Acinetobacter</taxon>
    </lineage>
</organism>
<sequence length="168" mass="17596">MKNSIAKTTLALLSSSLLLSSLAHAELKTAPVMSLEAAKLMASNVMLACQKQAKPAAVVVLDQGGNLLASQRHESVGIHNLIAAERKAFTAYSTKTSTLDFMRNAQNNPDAQNLNSLPELLLLGGGVPVMYQNHILGAVGVAGAGGSEQDHQCANSGIQSTLKQLYSI</sequence>
<dbReference type="PANTHER" id="PTHR34309">
    <property type="entry name" value="SLR1406 PROTEIN"/>
    <property type="match status" value="1"/>
</dbReference>
<dbReference type="AlphaFoldDB" id="N9MAF8"/>
<dbReference type="RefSeq" id="WP_005170271.1">
    <property type="nucleotide sequence ID" value="NZ_JALHBG010000001.1"/>
</dbReference>
<evidence type="ECO:0008006" key="4">
    <source>
        <dbReference type="Google" id="ProtNLM"/>
    </source>
</evidence>
<accession>N9MAF8</accession>
<dbReference type="InterPro" id="IPR005624">
    <property type="entry name" value="PduO/GlcC-like"/>
</dbReference>
<dbReference type="PANTHER" id="PTHR34309:SF1">
    <property type="entry name" value="PROTEIN GLCG"/>
    <property type="match status" value="1"/>
</dbReference>
<evidence type="ECO:0000256" key="1">
    <source>
        <dbReference type="SAM" id="SignalP"/>
    </source>
</evidence>
<name>N9MAF8_9GAMM</name>
<dbReference type="HOGENOM" id="CLU_103773_0_2_6"/>
<dbReference type="EMBL" id="APRJ01000010">
    <property type="protein sequence ID" value="ENW87641.1"/>
    <property type="molecule type" value="Genomic_DNA"/>
</dbReference>
<evidence type="ECO:0000313" key="2">
    <source>
        <dbReference type="EMBL" id="ENW87641.1"/>
    </source>
</evidence>
<dbReference type="PATRIC" id="fig|1217709.3.peg.844"/>
<dbReference type="InterPro" id="IPR052517">
    <property type="entry name" value="GlcG_carb_metab_protein"/>
</dbReference>
<dbReference type="Proteomes" id="UP000023774">
    <property type="component" value="Unassembled WGS sequence"/>
</dbReference>
<protein>
    <recommendedName>
        <fullName evidence="4">Heme-binding protein</fullName>
    </recommendedName>
</protein>
<feature type="chain" id="PRO_5004146556" description="Heme-binding protein" evidence="1">
    <location>
        <begin position="26"/>
        <end position="168"/>
    </location>
</feature>
<evidence type="ECO:0000313" key="3">
    <source>
        <dbReference type="Proteomes" id="UP000023774"/>
    </source>
</evidence>
<keyword evidence="1" id="KW-0732">Signal</keyword>
<dbReference type="Pfam" id="PF03928">
    <property type="entry name" value="HbpS-like"/>
    <property type="match status" value="1"/>
</dbReference>
<comment type="caution">
    <text evidence="2">The sequence shown here is derived from an EMBL/GenBank/DDBJ whole genome shotgun (WGS) entry which is preliminary data.</text>
</comment>
<dbReference type="InterPro" id="IPR038084">
    <property type="entry name" value="PduO/GlcC-like_sf"/>
</dbReference>
<reference evidence="2 3" key="1">
    <citation type="submission" date="2013-02" db="EMBL/GenBank/DDBJ databases">
        <title>The Genome Sequence of Acinetobacter sp. NIPH 713.</title>
        <authorList>
            <consortium name="The Broad Institute Genome Sequencing Platform"/>
            <consortium name="The Broad Institute Genome Sequencing Center for Infectious Disease"/>
            <person name="Cerqueira G."/>
            <person name="Feldgarden M."/>
            <person name="Courvalin P."/>
            <person name="Perichon B."/>
            <person name="Grillot-Courvalin C."/>
            <person name="Clermont D."/>
            <person name="Rocha E."/>
            <person name="Yoon E.-J."/>
            <person name="Nemec A."/>
            <person name="Walker B."/>
            <person name="Young S.K."/>
            <person name="Zeng Q."/>
            <person name="Gargeya S."/>
            <person name="Fitzgerald M."/>
            <person name="Haas B."/>
            <person name="Abouelleil A."/>
            <person name="Alvarado L."/>
            <person name="Arachchi H.M."/>
            <person name="Berlin A.M."/>
            <person name="Chapman S.B."/>
            <person name="Dewar J."/>
            <person name="Goldberg J."/>
            <person name="Griggs A."/>
            <person name="Gujja S."/>
            <person name="Hansen M."/>
            <person name="Howarth C."/>
            <person name="Imamovic A."/>
            <person name="Larimer J."/>
            <person name="McCowan C."/>
            <person name="Murphy C."/>
            <person name="Neiman D."/>
            <person name="Pearson M."/>
            <person name="Priest M."/>
            <person name="Roberts A."/>
            <person name="Saif S."/>
            <person name="Shea T."/>
            <person name="Sisk P."/>
            <person name="Sykes S."/>
            <person name="Wortman J."/>
            <person name="Nusbaum C."/>
            <person name="Birren B."/>
        </authorList>
    </citation>
    <scope>NUCLEOTIDE SEQUENCE [LARGE SCALE GENOMIC DNA]</scope>
    <source>
        <strain evidence="2 3">NIPH 713</strain>
    </source>
</reference>
<feature type="signal peptide" evidence="1">
    <location>
        <begin position="1"/>
        <end position="25"/>
    </location>
</feature>
<dbReference type="Gene3D" id="3.30.450.150">
    <property type="entry name" value="Haem-degrading domain"/>
    <property type="match status" value="1"/>
</dbReference>